<dbReference type="RefSeq" id="XP_007829441.1">
    <property type="nucleotide sequence ID" value="XM_007831250.1"/>
</dbReference>
<dbReference type="OMA" id="CAHAQME"/>
<keyword evidence="2" id="KW-0472">Membrane</keyword>
<feature type="region of interest" description="Disordered" evidence="1">
    <location>
        <begin position="81"/>
        <end position="106"/>
    </location>
</feature>
<keyword evidence="2" id="KW-0812">Transmembrane</keyword>
<dbReference type="eggNOG" id="ENOG502S165">
    <property type="taxonomic scope" value="Eukaryota"/>
</dbReference>
<evidence type="ECO:0000313" key="3">
    <source>
        <dbReference type="EMBL" id="ETS84644.1"/>
    </source>
</evidence>
<keyword evidence="2" id="KW-1133">Transmembrane helix</keyword>
<dbReference type="Proteomes" id="UP000030651">
    <property type="component" value="Unassembled WGS sequence"/>
</dbReference>
<dbReference type="InParanoid" id="W3XF50"/>
<gene>
    <name evidence="3" type="ORF">PFICI_02669</name>
</gene>
<dbReference type="GeneID" id="19267682"/>
<name>W3XF50_PESFW</name>
<dbReference type="InterPro" id="IPR053008">
    <property type="entry name" value="Phomopsin_biosynth_assoc"/>
</dbReference>
<accession>W3XF50</accession>
<reference evidence="4" key="1">
    <citation type="journal article" date="2015" name="BMC Genomics">
        <title>Genomic and transcriptomic analysis of the endophytic fungus Pestalotiopsis fici reveals its lifestyle and high potential for synthesis of natural products.</title>
        <authorList>
            <person name="Wang X."/>
            <person name="Zhang X."/>
            <person name="Liu L."/>
            <person name="Xiang M."/>
            <person name="Wang W."/>
            <person name="Sun X."/>
            <person name="Che Y."/>
            <person name="Guo L."/>
            <person name="Liu G."/>
            <person name="Guo L."/>
            <person name="Wang C."/>
            <person name="Yin W.B."/>
            <person name="Stadler M."/>
            <person name="Zhang X."/>
            <person name="Liu X."/>
        </authorList>
    </citation>
    <scope>NUCLEOTIDE SEQUENCE [LARGE SCALE GENOMIC DNA]</scope>
    <source>
        <strain evidence="4">W106-1 / CGMCC3.15140</strain>
    </source>
</reference>
<evidence type="ECO:0000256" key="1">
    <source>
        <dbReference type="SAM" id="MobiDB-lite"/>
    </source>
</evidence>
<protein>
    <submittedName>
        <fullName evidence="3">Uncharacterized protein</fullName>
    </submittedName>
</protein>
<dbReference type="EMBL" id="KI912110">
    <property type="protein sequence ID" value="ETS84644.1"/>
    <property type="molecule type" value="Genomic_DNA"/>
</dbReference>
<dbReference type="PANTHER" id="PTHR35896:SF3">
    <property type="entry name" value="MAJOR FACILITATOR SUPERFAMILY TRANSPORTER"/>
    <property type="match status" value="1"/>
</dbReference>
<feature type="region of interest" description="Disordered" evidence="1">
    <location>
        <begin position="1"/>
        <end position="22"/>
    </location>
</feature>
<organism evidence="3 4">
    <name type="scientific">Pestalotiopsis fici (strain W106-1 / CGMCC3.15140)</name>
    <dbReference type="NCBI Taxonomy" id="1229662"/>
    <lineage>
        <taxon>Eukaryota</taxon>
        <taxon>Fungi</taxon>
        <taxon>Dikarya</taxon>
        <taxon>Ascomycota</taxon>
        <taxon>Pezizomycotina</taxon>
        <taxon>Sordariomycetes</taxon>
        <taxon>Xylariomycetidae</taxon>
        <taxon>Amphisphaeriales</taxon>
        <taxon>Sporocadaceae</taxon>
        <taxon>Pestalotiopsis</taxon>
    </lineage>
</organism>
<evidence type="ECO:0000256" key="2">
    <source>
        <dbReference type="SAM" id="Phobius"/>
    </source>
</evidence>
<dbReference type="PANTHER" id="PTHR35896">
    <property type="entry name" value="IG-LIKE DOMAIN-CONTAINING PROTEIN"/>
    <property type="match status" value="1"/>
</dbReference>
<dbReference type="HOGENOM" id="CLU_990811_0_0_1"/>
<feature type="transmembrane region" description="Helical" evidence="2">
    <location>
        <begin position="46"/>
        <end position="72"/>
    </location>
</feature>
<sequence length="281" mass="32371">MTDRQVYSPVDRGSLSADGASQSFLSPEEKDYVFDGRRPAKSRFNLVLRTIFFLFVLVLHAGLIVLLARWLAPSFLGSSSNTEPHGITSTHGSHGSHMGHMGGHKDNSCASEDDNRVYAIEETGRDSVKNPNAEFTYMNPCGNSAAEARERGCKFGLLYGAWLHPQCYDEETEENFRKYTNWRFWLQPNRTQEVTIEEASKGEHDFLLVEWEFHQRHCAEMNRRLFTAVSRRGLHTIDSYLSQWEHWDHCAHAQMEVNPMHGLSALLWRKFPDCGLIRWNY</sequence>
<proteinExistence type="predicted"/>
<feature type="compositionally biased region" description="Low complexity" evidence="1">
    <location>
        <begin position="85"/>
        <end position="99"/>
    </location>
</feature>
<evidence type="ECO:0000313" key="4">
    <source>
        <dbReference type="Proteomes" id="UP000030651"/>
    </source>
</evidence>
<dbReference type="OrthoDB" id="3501153at2759"/>
<keyword evidence="4" id="KW-1185">Reference proteome</keyword>
<dbReference type="AlphaFoldDB" id="W3XF50"/>
<dbReference type="KEGG" id="pfy:PFICI_02669"/>